<evidence type="ECO:0000313" key="7">
    <source>
        <dbReference type="EMBL" id="THH06908.1"/>
    </source>
</evidence>
<gene>
    <name evidence="7" type="ORF">EW145_g3759</name>
</gene>
<name>A0A4S4L7V4_9AGAM</name>
<accession>A0A4S4L7V4</accession>
<proteinExistence type="predicted"/>
<evidence type="ECO:0000256" key="2">
    <source>
        <dbReference type="ARBA" id="ARBA00022692"/>
    </source>
</evidence>
<evidence type="ECO:0000256" key="5">
    <source>
        <dbReference type="SAM" id="MobiDB-lite"/>
    </source>
</evidence>
<dbReference type="AlphaFoldDB" id="A0A4S4L7V4"/>
<protein>
    <submittedName>
        <fullName evidence="7">Uncharacterized protein</fullName>
    </submittedName>
</protein>
<organism evidence="7 8">
    <name type="scientific">Phellinidium pouzarii</name>
    <dbReference type="NCBI Taxonomy" id="167371"/>
    <lineage>
        <taxon>Eukaryota</taxon>
        <taxon>Fungi</taxon>
        <taxon>Dikarya</taxon>
        <taxon>Basidiomycota</taxon>
        <taxon>Agaricomycotina</taxon>
        <taxon>Agaricomycetes</taxon>
        <taxon>Hymenochaetales</taxon>
        <taxon>Hymenochaetaceae</taxon>
        <taxon>Phellinidium</taxon>
    </lineage>
</organism>
<dbReference type="PANTHER" id="PTHR36460:SF1">
    <property type="entry name" value="UPF0132 DOMAIN PROTEIN (AFU_ORTHOLOGUE AFUA_3G10255)"/>
    <property type="match status" value="1"/>
</dbReference>
<evidence type="ECO:0000256" key="1">
    <source>
        <dbReference type="ARBA" id="ARBA00004141"/>
    </source>
</evidence>
<feature type="region of interest" description="Disordered" evidence="5">
    <location>
        <begin position="1"/>
        <end position="31"/>
    </location>
</feature>
<keyword evidence="3 6" id="KW-1133">Transmembrane helix</keyword>
<evidence type="ECO:0000256" key="4">
    <source>
        <dbReference type="ARBA" id="ARBA00023136"/>
    </source>
</evidence>
<evidence type="ECO:0000256" key="6">
    <source>
        <dbReference type="SAM" id="Phobius"/>
    </source>
</evidence>
<comment type="caution">
    <text evidence="7">The sequence shown here is derived from an EMBL/GenBank/DDBJ whole genome shotgun (WGS) entry which is preliminary data.</text>
</comment>
<keyword evidence="8" id="KW-1185">Reference proteome</keyword>
<keyword evidence="2 6" id="KW-0812">Transmembrane</keyword>
<evidence type="ECO:0000256" key="3">
    <source>
        <dbReference type="ARBA" id="ARBA00022989"/>
    </source>
</evidence>
<feature type="transmembrane region" description="Helical" evidence="6">
    <location>
        <begin position="92"/>
        <end position="113"/>
    </location>
</feature>
<dbReference type="OrthoDB" id="5546837at2759"/>
<dbReference type="PANTHER" id="PTHR36460">
    <property type="entry name" value="UPF0132 DOMAIN PROTEIN (AFU_ORTHOLOGUE AFUA_3G10255)"/>
    <property type="match status" value="1"/>
</dbReference>
<sequence length="164" mass="17613">MNTSSNFASTFAPYTPPPDDPSAVATTSSSQKVRPWFPAQTDSSYQSGALPTLGHTFGGSAAGPSITGFGNDAEAEGPMNQWETRFAMRVDVLAAFAYVLGPVSALICLVLETHNDFVRFHAYQSALVTTPLVLLRIFGALIHFPSFLNTLITIWIVVVQAFLA</sequence>
<feature type="transmembrane region" description="Helical" evidence="6">
    <location>
        <begin position="133"/>
        <end position="163"/>
    </location>
</feature>
<dbReference type="EMBL" id="SGPK01000168">
    <property type="protein sequence ID" value="THH06908.1"/>
    <property type="molecule type" value="Genomic_DNA"/>
</dbReference>
<comment type="subcellular location">
    <subcellularLocation>
        <location evidence="1">Membrane</location>
        <topology evidence="1">Multi-pass membrane protein</topology>
    </subcellularLocation>
</comment>
<dbReference type="GO" id="GO:0016020">
    <property type="term" value="C:membrane"/>
    <property type="evidence" value="ECO:0007669"/>
    <property type="project" value="UniProtKB-SubCell"/>
</dbReference>
<dbReference type="Proteomes" id="UP000308199">
    <property type="component" value="Unassembled WGS sequence"/>
</dbReference>
<reference evidence="7 8" key="1">
    <citation type="submission" date="2019-02" db="EMBL/GenBank/DDBJ databases">
        <title>Genome sequencing of the rare red list fungi Phellinidium pouzarii.</title>
        <authorList>
            <person name="Buettner E."/>
            <person name="Kellner H."/>
        </authorList>
    </citation>
    <scope>NUCLEOTIDE SEQUENCE [LARGE SCALE GENOMIC DNA]</scope>
    <source>
        <strain evidence="7 8">DSM 108285</strain>
    </source>
</reference>
<evidence type="ECO:0000313" key="8">
    <source>
        <dbReference type="Proteomes" id="UP000308199"/>
    </source>
</evidence>
<keyword evidence="4 6" id="KW-0472">Membrane</keyword>